<dbReference type="Proteomes" id="UP000663852">
    <property type="component" value="Unassembled WGS sequence"/>
</dbReference>
<comment type="caution">
    <text evidence="2">The sequence shown here is derived from an EMBL/GenBank/DDBJ whole genome shotgun (WGS) entry which is preliminary data.</text>
</comment>
<evidence type="ECO:0000313" key="2">
    <source>
        <dbReference type="EMBL" id="CAF1555135.1"/>
    </source>
</evidence>
<feature type="compositionally biased region" description="Polar residues" evidence="1">
    <location>
        <begin position="21"/>
        <end position="33"/>
    </location>
</feature>
<evidence type="ECO:0000256" key="1">
    <source>
        <dbReference type="SAM" id="MobiDB-lite"/>
    </source>
</evidence>
<accession>A0A815XAW8</accession>
<feature type="non-terminal residue" evidence="2">
    <location>
        <position position="1"/>
    </location>
</feature>
<protein>
    <submittedName>
        <fullName evidence="2">Uncharacterized protein</fullName>
    </submittedName>
</protein>
<feature type="region of interest" description="Disordered" evidence="1">
    <location>
        <begin position="1"/>
        <end position="37"/>
    </location>
</feature>
<dbReference type="EMBL" id="CAJNOJ010001827">
    <property type="protein sequence ID" value="CAF1555135.1"/>
    <property type="molecule type" value="Genomic_DNA"/>
</dbReference>
<name>A0A815XAW8_ADIRI</name>
<gene>
    <name evidence="2" type="ORF">EDS130_LOCUS46255</name>
</gene>
<evidence type="ECO:0000313" key="3">
    <source>
        <dbReference type="Proteomes" id="UP000663852"/>
    </source>
</evidence>
<organism evidence="2 3">
    <name type="scientific">Adineta ricciae</name>
    <name type="common">Rotifer</name>
    <dbReference type="NCBI Taxonomy" id="249248"/>
    <lineage>
        <taxon>Eukaryota</taxon>
        <taxon>Metazoa</taxon>
        <taxon>Spiralia</taxon>
        <taxon>Gnathifera</taxon>
        <taxon>Rotifera</taxon>
        <taxon>Eurotatoria</taxon>
        <taxon>Bdelloidea</taxon>
        <taxon>Adinetida</taxon>
        <taxon>Adinetidae</taxon>
        <taxon>Adineta</taxon>
    </lineage>
</organism>
<dbReference type="AlphaFoldDB" id="A0A815XAW8"/>
<reference evidence="2" key="1">
    <citation type="submission" date="2021-02" db="EMBL/GenBank/DDBJ databases">
        <authorList>
            <person name="Nowell W R."/>
        </authorList>
    </citation>
    <scope>NUCLEOTIDE SEQUENCE</scope>
</reference>
<sequence length="53" mass="6032">RRYEGSHRATGTHHWPHLRPSATTGGTRAQLQPRSEHYPTVAHVFATNKQTNK</sequence>
<proteinExistence type="predicted"/>